<evidence type="ECO:0000256" key="3">
    <source>
        <dbReference type="ARBA" id="ARBA00022898"/>
    </source>
</evidence>
<gene>
    <name evidence="4 8" type="primary">kynU</name>
    <name evidence="8" type="ORF">PX653_02960</name>
</gene>
<feature type="binding site" evidence="4">
    <location>
        <position position="226"/>
    </location>
    <ligand>
        <name>pyridoxal 5'-phosphate</name>
        <dbReference type="ChEBI" id="CHEBI:597326"/>
    </ligand>
</feature>
<proteinExistence type="inferred from homology"/>
<organism evidence="8 9">
    <name type="scientific">Pseudoduganella chitinolytica</name>
    <dbReference type="NCBI Taxonomy" id="34070"/>
    <lineage>
        <taxon>Bacteria</taxon>
        <taxon>Pseudomonadati</taxon>
        <taxon>Pseudomonadota</taxon>
        <taxon>Betaproteobacteria</taxon>
        <taxon>Burkholderiales</taxon>
        <taxon>Oxalobacteraceae</taxon>
        <taxon>Telluria group</taxon>
        <taxon>Pseudoduganella</taxon>
    </lineage>
</organism>
<keyword evidence="2 4" id="KW-0378">Hydrolase</keyword>
<name>A0ABY8BEQ6_9BURK</name>
<comment type="catalytic activity">
    <reaction evidence="4 6">
        <text>L-kynurenine + H2O = anthranilate + L-alanine + H(+)</text>
        <dbReference type="Rhea" id="RHEA:16813"/>
        <dbReference type="ChEBI" id="CHEBI:15377"/>
        <dbReference type="ChEBI" id="CHEBI:15378"/>
        <dbReference type="ChEBI" id="CHEBI:16567"/>
        <dbReference type="ChEBI" id="CHEBI:57959"/>
        <dbReference type="ChEBI" id="CHEBI:57972"/>
        <dbReference type="EC" id="3.7.1.3"/>
    </reaction>
</comment>
<dbReference type="SUPFAM" id="SSF53383">
    <property type="entry name" value="PLP-dependent transferases"/>
    <property type="match status" value="1"/>
</dbReference>
<dbReference type="InterPro" id="IPR015422">
    <property type="entry name" value="PyrdxlP-dep_Trfase_small"/>
</dbReference>
<feature type="binding site" evidence="4">
    <location>
        <position position="201"/>
    </location>
    <ligand>
        <name>pyridoxal 5'-phosphate</name>
        <dbReference type="ChEBI" id="CHEBI:597326"/>
    </ligand>
</feature>
<dbReference type="Gene3D" id="3.40.640.10">
    <property type="entry name" value="Type I PLP-dependent aspartate aminotransferase-like (Major domain)"/>
    <property type="match status" value="1"/>
</dbReference>
<comment type="similarity">
    <text evidence="4 6">Belongs to the kynureninase family.</text>
</comment>
<dbReference type="InterPro" id="IPR010111">
    <property type="entry name" value="Kynureninase"/>
</dbReference>
<dbReference type="Gene3D" id="3.90.1150.10">
    <property type="entry name" value="Aspartate Aminotransferase, domain 1"/>
    <property type="match status" value="1"/>
</dbReference>
<dbReference type="InterPro" id="IPR000653">
    <property type="entry name" value="DegT/StrS_aminotransferase"/>
</dbReference>
<accession>A0ABY8BEQ6</accession>
<evidence type="ECO:0000313" key="8">
    <source>
        <dbReference type="EMBL" id="WEF33768.1"/>
    </source>
</evidence>
<feature type="binding site" evidence="4">
    <location>
        <position position="204"/>
    </location>
    <ligand>
        <name>pyridoxal 5'-phosphate</name>
        <dbReference type="ChEBI" id="CHEBI:597326"/>
    </ligand>
</feature>
<comment type="subunit">
    <text evidence="4 6">Homodimer.</text>
</comment>
<feature type="binding site" evidence="4">
    <location>
        <position position="256"/>
    </location>
    <ligand>
        <name>pyridoxal 5'-phosphate</name>
        <dbReference type="ChEBI" id="CHEBI:597326"/>
    </ligand>
</feature>
<comment type="pathway">
    <text evidence="4 6">Amino-acid degradation; L-kynurenine degradation; L-alanine and anthranilate from L-kynurenine: step 1/1.</text>
</comment>
<evidence type="ECO:0000256" key="1">
    <source>
        <dbReference type="ARBA" id="ARBA00022642"/>
    </source>
</evidence>
<reference evidence="8 9" key="1">
    <citation type="submission" date="2023-02" db="EMBL/GenBank/DDBJ databases">
        <title>Gemone sequence of Telluria chitinolytica ACM 3522T.</title>
        <authorList>
            <person name="Frediansyah A."/>
            <person name="Miess H."/>
            <person name="Gross H."/>
        </authorList>
    </citation>
    <scope>NUCLEOTIDE SEQUENCE [LARGE SCALE GENOMIC DNA]</scope>
    <source>
        <strain evidence="8 9">ACM 3522</strain>
    </source>
</reference>
<evidence type="ECO:0000256" key="4">
    <source>
        <dbReference type="HAMAP-Rule" id="MF_01970"/>
    </source>
</evidence>
<comment type="function">
    <text evidence="4 6">Catalyzes the cleavage of L-kynurenine (L-Kyn) and L-3-hydroxykynurenine (L-3OHKyn) into anthranilic acid (AA) and 3-hydroxyanthranilic acid (3-OHAA), respectively.</text>
</comment>
<dbReference type="InterPro" id="IPR015424">
    <property type="entry name" value="PyrdxlP-dep_Trfase"/>
</dbReference>
<comment type="catalytic activity">
    <reaction evidence="6">
        <text>3-hydroxy-L-kynurenine + H2O = 3-hydroxyanthranilate + L-alanine + H(+)</text>
        <dbReference type="Rhea" id="RHEA:25143"/>
        <dbReference type="ChEBI" id="CHEBI:15377"/>
        <dbReference type="ChEBI" id="CHEBI:15378"/>
        <dbReference type="ChEBI" id="CHEBI:36559"/>
        <dbReference type="ChEBI" id="CHEBI:57972"/>
        <dbReference type="ChEBI" id="CHEBI:58125"/>
        <dbReference type="EC" id="3.7.1.3"/>
    </reaction>
</comment>
<dbReference type="Pfam" id="PF01041">
    <property type="entry name" value="DegT_DnrJ_EryC1"/>
    <property type="match status" value="1"/>
</dbReference>
<feature type="binding site" evidence="4">
    <location>
        <position position="98"/>
    </location>
    <ligand>
        <name>pyridoxal 5'-phosphate</name>
        <dbReference type="ChEBI" id="CHEBI:597326"/>
    </ligand>
</feature>
<comment type="pathway">
    <text evidence="4 6">Cofactor biosynthesis; NAD(+) biosynthesis; quinolinate from L-kynurenine: step 2/3.</text>
</comment>
<evidence type="ECO:0000256" key="7">
    <source>
        <dbReference type="RuleBase" id="RU004508"/>
    </source>
</evidence>
<feature type="binding site" evidence="4">
    <location>
        <position position="172"/>
    </location>
    <ligand>
        <name>pyridoxal 5'-phosphate</name>
        <dbReference type="ChEBI" id="CHEBI:597326"/>
    </ligand>
</feature>
<keyword evidence="3 4" id="KW-0663">Pyridoxal phosphate</keyword>
<dbReference type="PANTHER" id="PTHR14084:SF0">
    <property type="entry name" value="KYNURENINASE"/>
    <property type="match status" value="1"/>
</dbReference>
<evidence type="ECO:0000256" key="5">
    <source>
        <dbReference type="NCBIfam" id="TIGR01814"/>
    </source>
</evidence>
<dbReference type="RefSeq" id="WP_277416457.1">
    <property type="nucleotide sequence ID" value="NZ_CP119083.1"/>
</dbReference>
<protein>
    <recommendedName>
        <fullName evidence="4 5">Kynureninase</fullName>
        <ecNumber evidence="4 5">3.7.1.3</ecNumber>
    </recommendedName>
    <alternativeName>
        <fullName evidence="4">L-kynurenine hydrolase</fullName>
    </alternativeName>
</protein>
<dbReference type="PIRSF" id="PIRSF038800">
    <property type="entry name" value="KYNU"/>
    <property type="match status" value="1"/>
</dbReference>
<evidence type="ECO:0000256" key="2">
    <source>
        <dbReference type="ARBA" id="ARBA00022801"/>
    </source>
</evidence>
<dbReference type="NCBIfam" id="TIGR01814">
    <property type="entry name" value="kynureninase"/>
    <property type="match status" value="1"/>
</dbReference>
<keyword evidence="9" id="KW-1185">Reference proteome</keyword>
<dbReference type="HAMAP" id="MF_01970">
    <property type="entry name" value="Kynureninase"/>
    <property type="match status" value="1"/>
</dbReference>
<dbReference type="Proteomes" id="UP001216510">
    <property type="component" value="Chromosome"/>
</dbReference>
<comment type="similarity">
    <text evidence="7">Belongs to the DegT/DnrJ/EryC1 family.</text>
</comment>
<dbReference type="EC" id="3.7.1.3" evidence="4 5"/>
<feature type="binding site" evidence="4">
    <location>
        <position position="99"/>
    </location>
    <ligand>
        <name>pyridoxal 5'-phosphate</name>
        <dbReference type="ChEBI" id="CHEBI:597326"/>
    </ligand>
</feature>
<evidence type="ECO:0000256" key="6">
    <source>
        <dbReference type="PIRNR" id="PIRNR038800"/>
    </source>
</evidence>
<feature type="binding site" evidence="4">
    <location>
        <position position="282"/>
    </location>
    <ligand>
        <name>pyridoxal 5'-phosphate</name>
        <dbReference type="ChEBI" id="CHEBI:597326"/>
    </ligand>
</feature>
<dbReference type="EMBL" id="CP119083">
    <property type="protein sequence ID" value="WEF33768.1"/>
    <property type="molecule type" value="Genomic_DNA"/>
</dbReference>
<keyword evidence="1 4" id="KW-0662">Pyridine nucleotide biosynthesis</keyword>
<comment type="cofactor">
    <cofactor evidence="4 6">
        <name>pyridoxal 5'-phosphate</name>
        <dbReference type="ChEBI" id="CHEBI:597326"/>
    </cofactor>
</comment>
<feature type="binding site" evidence="4">
    <location>
        <begin position="129"/>
        <end position="132"/>
    </location>
    <ligand>
        <name>pyridoxal 5'-phosphate</name>
        <dbReference type="ChEBI" id="CHEBI:597326"/>
    </ligand>
</feature>
<dbReference type="GO" id="GO:0030429">
    <property type="term" value="F:kynureninase activity"/>
    <property type="evidence" value="ECO:0007669"/>
    <property type="project" value="UniProtKB-EC"/>
</dbReference>
<feature type="modified residue" description="N6-(pyridoxal phosphate)lysine" evidence="4">
    <location>
        <position position="227"/>
    </location>
</feature>
<evidence type="ECO:0000313" key="9">
    <source>
        <dbReference type="Proteomes" id="UP001216510"/>
    </source>
</evidence>
<dbReference type="Pfam" id="PF22580">
    <property type="entry name" value="KYNU_C"/>
    <property type="match status" value="1"/>
</dbReference>
<dbReference type="PANTHER" id="PTHR14084">
    <property type="entry name" value="KYNURENINASE"/>
    <property type="match status" value="1"/>
</dbReference>
<dbReference type="InterPro" id="IPR015421">
    <property type="entry name" value="PyrdxlP-dep_Trfase_major"/>
</dbReference>
<sequence length="414" mass="45216">MTTTRNDCLARDAQDPLAPLRDRFDLPPGVIYLDGNSLGAQPKAALARAAHVITQEWGNDLIKSWNTAGWFDMSKRLGDRLAPLVGARPGEVVVTDTTSVNLFKALAAALHLQRPHARRKVIVTERNNFPSDIYMAEGLSAWLDRGYEVRLVDDPDAIDAAVDADTAVLMLTHVNYRTGHQHDMAAISAMAHARGALMVWDLAHSAGAVPVELHRDGADFAVGCTYKYLNGGPGSPAFIWVPERHQGHFMQPLSGWWGHAVPFGMASTFTPADGIGRALCGTQPIVSLAMVECGLDVFAETDMAALRAKSLALTDLFIELVETRCARHPLGLVTPREHARRGSQVSFTHPHGYAVMQALIERGVIGDYREPQIMRFGFTPLYTSFADVWDAVTILQQILDDQAYDVTAARAAVT</sequence>